<name>A0A0G4F633_9ALVE</name>
<dbReference type="VEuPathDB" id="CryptoDB:Cvel_15299"/>
<evidence type="ECO:0000256" key="1">
    <source>
        <dbReference type="SAM" id="MobiDB-lite"/>
    </source>
</evidence>
<feature type="region of interest" description="Disordered" evidence="1">
    <location>
        <begin position="379"/>
        <end position="400"/>
    </location>
</feature>
<feature type="compositionally biased region" description="Low complexity" evidence="1">
    <location>
        <begin position="179"/>
        <end position="188"/>
    </location>
</feature>
<dbReference type="EMBL" id="CDMZ01000137">
    <property type="protein sequence ID" value="CEM07693.1"/>
    <property type="molecule type" value="Genomic_DNA"/>
</dbReference>
<organism evidence="2">
    <name type="scientific">Chromera velia CCMP2878</name>
    <dbReference type="NCBI Taxonomy" id="1169474"/>
    <lineage>
        <taxon>Eukaryota</taxon>
        <taxon>Sar</taxon>
        <taxon>Alveolata</taxon>
        <taxon>Colpodellida</taxon>
        <taxon>Chromeraceae</taxon>
        <taxon>Chromera</taxon>
    </lineage>
</organism>
<feature type="region of interest" description="Disordered" evidence="1">
    <location>
        <begin position="179"/>
        <end position="199"/>
    </location>
</feature>
<reference evidence="2" key="1">
    <citation type="submission" date="2014-11" db="EMBL/GenBank/DDBJ databases">
        <authorList>
            <person name="Otto D Thomas"/>
            <person name="Naeem Raeece"/>
        </authorList>
    </citation>
    <scope>NUCLEOTIDE SEQUENCE</scope>
</reference>
<protein>
    <submittedName>
        <fullName evidence="2">Uncharacterized protein</fullName>
    </submittedName>
</protein>
<accession>A0A0G4F633</accession>
<sequence length="475" mass="51335">MNVGPRNVSIVAKANKLYGCVRYRTAPNMHKALTATQTAKQPLIFLEKEIRFVEGTREQELKKEEEDCKTEGRLDMPEVKREEVMPEVKREEVMPEVKREEVMPEVKREEVMPEVKREEVMPEVKREEVRAAGQAQAAPAAGGGLFGAQGADGQQGQAQAAPVAGAGLFAAAGQPAAQPRAAKTAPATGAGGASLFGTQAAPQPGALTAQTQGANQPAVGGAPGLFGTQQADPPVWAHNSHPHYQNEHQLRVDTTRYTTRPDNTRIDSLNFGKSSHQATYNAPQVERNSALLDRSRQDPQGACVHGLTCSPGGSLPPRQSTLPPLSLRAGATANHTHTYTVSNRRHLPENTYTDLPKVFRDRPPGYTGHVKGCHLHPHSHASAPSVGTGVDLEAQDSDDDFLNGETAAHQKRRRTDAVEAHVQQVLVEEGGWEFSLKKRGVGVLVEEGGWKFSLKKGWVGVLVEEGERGRGGSHR</sequence>
<proteinExistence type="predicted"/>
<dbReference type="AlphaFoldDB" id="A0A0G4F633"/>
<gene>
    <name evidence="2" type="ORF">Cvel_15299</name>
</gene>
<evidence type="ECO:0000313" key="2">
    <source>
        <dbReference type="EMBL" id="CEM07693.1"/>
    </source>
</evidence>